<accession>A0ABQ4E7G2</accession>
<evidence type="ECO:0000256" key="7">
    <source>
        <dbReference type="RuleBase" id="RU004504"/>
    </source>
</evidence>
<dbReference type="InterPro" id="IPR010970">
    <property type="entry name" value="Cys_dSase_SufS"/>
</dbReference>
<evidence type="ECO:0000313" key="9">
    <source>
        <dbReference type="EMBL" id="GIG90648.1"/>
    </source>
</evidence>
<protein>
    <recommendedName>
        <fullName evidence="3">cysteine desulfurase</fullName>
        <ecNumber evidence="3">2.8.1.7</ecNumber>
    </recommendedName>
</protein>
<organism evidence="9 10">
    <name type="scientific">Plantactinospora endophytica</name>
    <dbReference type="NCBI Taxonomy" id="673535"/>
    <lineage>
        <taxon>Bacteria</taxon>
        <taxon>Bacillati</taxon>
        <taxon>Actinomycetota</taxon>
        <taxon>Actinomycetes</taxon>
        <taxon>Micromonosporales</taxon>
        <taxon>Micromonosporaceae</taxon>
        <taxon>Plantactinospora</taxon>
    </lineage>
</organism>
<dbReference type="EC" id="2.8.1.7" evidence="3"/>
<dbReference type="PANTHER" id="PTHR43586">
    <property type="entry name" value="CYSTEINE DESULFURASE"/>
    <property type="match status" value="1"/>
</dbReference>
<comment type="caution">
    <text evidence="9">The sequence shown here is derived from an EMBL/GenBank/DDBJ whole genome shotgun (WGS) entry which is preliminary data.</text>
</comment>
<dbReference type="InterPro" id="IPR015421">
    <property type="entry name" value="PyrdxlP-dep_Trfase_major"/>
</dbReference>
<dbReference type="InterPro" id="IPR000192">
    <property type="entry name" value="Aminotrans_V_dom"/>
</dbReference>
<keyword evidence="10" id="KW-1185">Reference proteome</keyword>
<dbReference type="PROSITE" id="PS00595">
    <property type="entry name" value="AA_TRANSFER_CLASS_5"/>
    <property type="match status" value="1"/>
</dbReference>
<dbReference type="Gene3D" id="3.40.640.10">
    <property type="entry name" value="Type I PLP-dependent aspartate aminotransferase-like (Major domain)"/>
    <property type="match status" value="1"/>
</dbReference>
<evidence type="ECO:0000256" key="5">
    <source>
        <dbReference type="ARBA" id="ARBA00022898"/>
    </source>
</evidence>
<evidence type="ECO:0000313" key="10">
    <source>
        <dbReference type="Proteomes" id="UP000646749"/>
    </source>
</evidence>
<dbReference type="Pfam" id="PF00266">
    <property type="entry name" value="Aminotran_5"/>
    <property type="match status" value="1"/>
</dbReference>
<dbReference type="RefSeq" id="WP_203869044.1">
    <property type="nucleotide sequence ID" value="NZ_BONW01000028.1"/>
</dbReference>
<dbReference type="CDD" id="cd06453">
    <property type="entry name" value="SufS_like"/>
    <property type="match status" value="1"/>
</dbReference>
<dbReference type="Gene3D" id="3.90.1150.10">
    <property type="entry name" value="Aspartate Aminotransferase, domain 1"/>
    <property type="match status" value="1"/>
</dbReference>
<reference evidence="9 10" key="1">
    <citation type="submission" date="2021-01" db="EMBL/GenBank/DDBJ databases">
        <title>Whole genome shotgun sequence of Plantactinospora endophytica NBRC 110450.</title>
        <authorList>
            <person name="Komaki H."/>
            <person name="Tamura T."/>
        </authorList>
    </citation>
    <scope>NUCLEOTIDE SEQUENCE [LARGE SCALE GENOMIC DNA]</scope>
    <source>
        <strain evidence="9 10">NBRC 110450</strain>
    </source>
</reference>
<comment type="similarity">
    <text evidence="2">Belongs to the class-V pyridoxal-phosphate-dependent aminotransferase family. Csd subfamily.</text>
</comment>
<evidence type="ECO:0000259" key="8">
    <source>
        <dbReference type="Pfam" id="PF00266"/>
    </source>
</evidence>
<dbReference type="InterPro" id="IPR015422">
    <property type="entry name" value="PyrdxlP-dep_Trfase_small"/>
</dbReference>
<evidence type="ECO:0000256" key="4">
    <source>
        <dbReference type="ARBA" id="ARBA00022679"/>
    </source>
</evidence>
<evidence type="ECO:0000256" key="3">
    <source>
        <dbReference type="ARBA" id="ARBA00012239"/>
    </source>
</evidence>
<dbReference type="Proteomes" id="UP000646749">
    <property type="component" value="Unassembled WGS sequence"/>
</dbReference>
<dbReference type="SUPFAM" id="SSF53383">
    <property type="entry name" value="PLP-dependent transferases"/>
    <property type="match status" value="1"/>
</dbReference>
<keyword evidence="4" id="KW-0808">Transferase</keyword>
<sequence>MGTPQKLASTFDVTAVRRDFPTLGDSLAYFDSVASSLTPRPVIDAMTEYYTSYRANVHRGSYDLSMRASQRFDDALTTIARFLNASTEEIVLTSNTTTAINLVAATLDFEPGDEIVLSNLEHTSNMAPWMRIANKQGVNVRWYNADRDGGFDLDTFRGLLSDRTKLVTLAHVTNILGNRLPVEEIGAICRERDILFLIDAAQSAPHLPLDVSKLNCDFLAFSGHKMLGPTGIGVLYIRRQYAVSLIPGVLGGGTIDTTACAAPTLDGCVLSDCSFTSLPDKWQAGTPPIAEALGLAAAIDYLTDLGLDNLAAHEEQLMHQLCDGLSAIDGVELYGPPNPADRVAVVSFNIAGRDFTEVGQLLNDRYGVAVRAGQHCALNYFFNELHEEDSRAGNVRASLYLYNTADEVDRLIAAVADIAAQGA</sequence>
<evidence type="ECO:0000256" key="6">
    <source>
        <dbReference type="ARBA" id="ARBA00050776"/>
    </source>
</evidence>
<proteinExistence type="inferred from homology"/>
<dbReference type="PANTHER" id="PTHR43586:SF8">
    <property type="entry name" value="CYSTEINE DESULFURASE 1, CHLOROPLASTIC"/>
    <property type="match status" value="1"/>
</dbReference>
<name>A0ABQ4E7G2_9ACTN</name>
<keyword evidence="5" id="KW-0663">Pyridoxal phosphate</keyword>
<dbReference type="InterPro" id="IPR015424">
    <property type="entry name" value="PyrdxlP-dep_Trfase"/>
</dbReference>
<comment type="catalytic activity">
    <reaction evidence="6">
        <text>(sulfur carrier)-H + L-cysteine = (sulfur carrier)-SH + L-alanine</text>
        <dbReference type="Rhea" id="RHEA:43892"/>
        <dbReference type="Rhea" id="RHEA-COMP:14737"/>
        <dbReference type="Rhea" id="RHEA-COMP:14739"/>
        <dbReference type="ChEBI" id="CHEBI:29917"/>
        <dbReference type="ChEBI" id="CHEBI:35235"/>
        <dbReference type="ChEBI" id="CHEBI:57972"/>
        <dbReference type="ChEBI" id="CHEBI:64428"/>
        <dbReference type="EC" id="2.8.1.7"/>
    </reaction>
</comment>
<dbReference type="EMBL" id="BONW01000028">
    <property type="protein sequence ID" value="GIG90648.1"/>
    <property type="molecule type" value="Genomic_DNA"/>
</dbReference>
<feature type="domain" description="Aminotransferase class V" evidence="8">
    <location>
        <begin position="29"/>
        <end position="411"/>
    </location>
</feature>
<evidence type="ECO:0000256" key="2">
    <source>
        <dbReference type="ARBA" id="ARBA00010447"/>
    </source>
</evidence>
<evidence type="ECO:0000256" key="1">
    <source>
        <dbReference type="ARBA" id="ARBA00001933"/>
    </source>
</evidence>
<dbReference type="InterPro" id="IPR020578">
    <property type="entry name" value="Aminotrans_V_PyrdxlP_BS"/>
</dbReference>
<gene>
    <name evidence="9" type="ORF">Pen02_55840</name>
</gene>
<comment type="cofactor">
    <cofactor evidence="1 7">
        <name>pyridoxal 5'-phosphate</name>
        <dbReference type="ChEBI" id="CHEBI:597326"/>
    </cofactor>
</comment>